<proteinExistence type="predicted"/>
<evidence type="ECO:0000313" key="4">
    <source>
        <dbReference type="Proteomes" id="UP000799302"/>
    </source>
</evidence>
<feature type="compositionally biased region" description="Basic and acidic residues" evidence="1">
    <location>
        <begin position="228"/>
        <end position="246"/>
    </location>
</feature>
<accession>A0A6A6TYS9</accession>
<reference evidence="3" key="1">
    <citation type="journal article" date="2020" name="Stud. Mycol.">
        <title>101 Dothideomycetes genomes: a test case for predicting lifestyles and emergence of pathogens.</title>
        <authorList>
            <person name="Haridas S."/>
            <person name="Albert R."/>
            <person name="Binder M."/>
            <person name="Bloem J."/>
            <person name="Labutti K."/>
            <person name="Salamov A."/>
            <person name="Andreopoulos B."/>
            <person name="Baker S."/>
            <person name="Barry K."/>
            <person name="Bills G."/>
            <person name="Bluhm B."/>
            <person name="Cannon C."/>
            <person name="Castanera R."/>
            <person name="Culley D."/>
            <person name="Daum C."/>
            <person name="Ezra D."/>
            <person name="Gonzalez J."/>
            <person name="Henrissat B."/>
            <person name="Kuo A."/>
            <person name="Liang C."/>
            <person name="Lipzen A."/>
            <person name="Lutzoni F."/>
            <person name="Magnuson J."/>
            <person name="Mondo S."/>
            <person name="Nolan M."/>
            <person name="Ohm R."/>
            <person name="Pangilinan J."/>
            <person name="Park H.-J."/>
            <person name="Ramirez L."/>
            <person name="Alfaro M."/>
            <person name="Sun H."/>
            <person name="Tritt A."/>
            <person name="Yoshinaga Y."/>
            <person name="Zwiers L.-H."/>
            <person name="Turgeon B."/>
            <person name="Goodwin S."/>
            <person name="Spatafora J."/>
            <person name="Crous P."/>
            <person name="Grigoriev I."/>
        </authorList>
    </citation>
    <scope>NUCLEOTIDE SEQUENCE</scope>
    <source>
        <strain evidence="3">CBS 115976</strain>
    </source>
</reference>
<dbReference type="OrthoDB" id="674604at2759"/>
<dbReference type="AlphaFoldDB" id="A0A6A6TYS9"/>
<gene>
    <name evidence="3" type="ORF">BT63DRAFT_434841</name>
</gene>
<evidence type="ECO:0000259" key="2">
    <source>
        <dbReference type="Pfam" id="PF06985"/>
    </source>
</evidence>
<feature type="domain" description="Heterokaryon incompatibility" evidence="2">
    <location>
        <begin position="24"/>
        <end position="112"/>
    </location>
</feature>
<dbReference type="PANTHER" id="PTHR10622">
    <property type="entry name" value="HET DOMAIN-CONTAINING PROTEIN"/>
    <property type="match status" value="1"/>
</dbReference>
<feature type="region of interest" description="Disordered" evidence="1">
    <location>
        <begin position="227"/>
        <end position="260"/>
    </location>
</feature>
<sequence length="260" mass="29830">MHLLDYHHGRANLCTYEEKDRPPYAILSHTWGDDDDEVTYRDVKDGTGKKKPGYDKISFCAQQASIDNLEFFWIDTCCIQKENLVELSEAITSMFRWYQEAKVCYVSLTDVEYGSDKGHAKRGQPWEKAFLRSRWFTRGWTLQELIAPSTVQFFSVEGILLGDRHSLSDLICEATGLPVGILKGGSLSDYDPIHKFQWVGTRRTRRGEDMAYSLMGIMGVSLPMNYGEGREHANERHDRDTKDKQQSNEYGLISRAHSIS</sequence>
<dbReference type="PANTHER" id="PTHR10622:SF11">
    <property type="entry name" value="HET-DOMAIN-CONTAINING PROTEIN"/>
    <property type="match status" value="1"/>
</dbReference>
<dbReference type="Pfam" id="PF06985">
    <property type="entry name" value="HET"/>
    <property type="match status" value="1"/>
</dbReference>
<organism evidence="3 4">
    <name type="scientific">Microthyrium microscopicum</name>
    <dbReference type="NCBI Taxonomy" id="703497"/>
    <lineage>
        <taxon>Eukaryota</taxon>
        <taxon>Fungi</taxon>
        <taxon>Dikarya</taxon>
        <taxon>Ascomycota</taxon>
        <taxon>Pezizomycotina</taxon>
        <taxon>Dothideomycetes</taxon>
        <taxon>Dothideomycetes incertae sedis</taxon>
        <taxon>Microthyriales</taxon>
        <taxon>Microthyriaceae</taxon>
        <taxon>Microthyrium</taxon>
    </lineage>
</organism>
<dbReference type="Proteomes" id="UP000799302">
    <property type="component" value="Unassembled WGS sequence"/>
</dbReference>
<dbReference type="InterPro" id="IPR010730">
    <property type="entry name" value="HET"/>
</dbReference>
<keyword evidence="4" id="KW-1185">Reference proteome</keyword>
<dbReference type="EMBL" id="MU004243">
    <property type="protein sequence ID" value="KAF2664317.1"/>
    <property type="molecule type" value="Genomic_DNA"/>
</dbReference>
<evidence type="ECO:0000313" key="3">
    <source>
        <dbReference type="EMBL" id="KAF2664317.1"/>
    </source>
</evidence>
<name>A0A6A6TYS9_9PEZI</name>
<protein>
    <submittedName>
        <fullName evidence="3">HET-domain-containing protein</fullName>
    </submittedName>
</protein>
<evidence type="ECO:0000256" key="1">
    <source>
        <dbReference type="SAM" id="MobiDB-lite"/>
    </source>
</evidence>